<reference evidence="1" key="1">
    <citation type="submission" date="2014-09" db="EMBL/GenBank/DDBJ databases">
        <authorList>
            <person name="Magalhaes I.L.F."/>
            <person name="Oliveira U."/>
            <person name="Santos F.R."/>
            <person name="Vidigal T.H.D.A."/>
            <person name="Brescovit A.D."/>
            <person name="Santos A.J."/>
        </authorList>
    </citation>
    <scope>NUCLEOTIDE SEQUENCE</scope>
    <source>
        <tissue evidence="1">Shoot tissue taken approximately 20 cm above the soil surface</tissue>
    </source>
</reference>
<dbReference type="AlphaFoldDB" id="A0A0A9GX68"/>
<name>A0A0A9GX68_ARUDO</name>
<sequence>MMKTTCHSRSPHCNEVVQTIIWMMRINAFRNNIVDALLSRGE</sequence>
<accession>A0A0A9GX68</accession>
<evidence type="ECO:0000313" key="1">
    <source>
        <dbReference type="EMBL" id="JAE25198.1"/>
    </source>
</evidence>
<organism evidence="1">
    <name type="scientific">Arundo donax</name>
    <name type="common">Giant reed</name>
    <name type="synonym">Donax arundinaceus</name>
    <dbReference type="NCBI Taxonomy" id="35708"/>
    <lineage>
        <taxon>Eukaryota</taxon>
        <taxon>Viridiplantae</taxon>
        <taxon>Streptophyta</taxon>
        <taxon>Embryophyta</taxon>
        <taxon>Tracheophyta</taxon>
        <taxon>Spermatophyta</taxon>
        <taxon>Magnoliopsida</taxon>
        <taxon>Liliopsida</taxon>
        <taxon>Poales</taxon>
        <taxon>Poaceae</taxon>
        <taxon>PACMAD clade</taxon>
        <taxon>Arundinoideae</taxon>
        <taxon>Arundineae</taxon>
        <taxon>Arundo</taxon>
    </lineage>
</organism>
<proteinExistence type="predicted"/>
<reference evidence="1" key="2">
    <citation type="journal article" date="2015" name="Data Brief">
        <title>Shoot transcriptome of the giant reed, Arundo donax.</title>
        <authorList>
            <person name="Barrero R.A."/>
            <person name="Guerrero F.D."/>
            <person name="Moolhuijzen P."/>
            <person name="Goolsby J.A."/>
            <person name="Tidwell J."/>
            <person name="Bellgard S.E."/>
            <person name="Bellgard M.I."/>
        </authorList>
    </citation>
    <scope>NUCLEOTIDE SEQUENCE</scope>
    <source>
        <tissue evidence="1">Shoot tissue taken approximately 20 cm above the soil surface</tissue>
    </source>
</reference>
<dbReference type="EMBL" id="GBRH01172698">
    <property type="protein sequence ID" value="JAE25198.1"/>
    <property type="molecule type" value="Transcribed_RNA"/>
</dbReference>
<protein>
    <submittedName>
        <fullName evidence="1">Uncharacterized protein</fullName>
    </submittedName>
</protein>